<organism evidence="1 2">
    <name type="scientific">Frateuria terrea</name>
    <dbReference type="NCBI Taxonomy" id="529704"/>
    <lineage>
        <taxon>Bacteria</taxon>
        <taxon>Pseudomonadati</taxon>
        <taxon>Pseudomonadota</taxon>
        <taxon>Gammaproteobacteria</taxon>
        <taxon>Lysobacterales</taxon>
        <taxon>Rhodanobacteraceae</taxon>
        <taxon>Frateuria</taxon>
    </lineage>
</organism>
<evidence type="ECO:0000313" key="1">
    <source>
        <dbReference type="EMBL" id="SEI43456.1"/>
    </source>
</evidence>
<accession>A0A1H6QN82</accession>
<name>A0A1H6QN82_9GAMM</name>
<protein>
    <submittedName>
        <fullName evidence="1">Uncharacterized protein</fullName>
    </submittedName>
</protein>
<keyword evidence="2" id="KW-1185">Reference proteome</keyword>
<dbReference type="STRING" id="529704.SAMN02927913_0552"/>
<proteinExistence type="predicted"/>
<gene>
    <name evidence="1" type="ORF">SAMN04487997_0636</name>
</gene>
<reference evidence="1 2" key="1">
    <citation type="submission" date="2016-10" db="EMBL/GenBank/DDBJ databases">
        <authorList>
            <person name="de Groot N.N."/>
        </authorList>
    </citation>
    <scope>NUCLEOTIDE SEQUENCE [LARGE SCALE GENOMIC DNA]</scope>
    <source>
        <strain evidence="1 2">DSM 26515</strain>
    </source>
</reference>
<evidence type="ECO:0000313" key="2">
    <source>
        <dbReference type="Proteomes" id="UP000199420"/>
    </source>
</evidence>
<dbReference type="AlphaFoldDB" id="A0A1H6QN82"/>
<dbReference type="Proteomes" id="UP000199420">
    <property type="component" value="Unassembled WGS sequence"/>
</dbReference>
<dbReference type="OrthoDB" id="5974149at2"/>
<dbReference type="RefSeq" id="WP_139202362.1">
    <property type="nucleotide sequence ID" value="NZ_FNYC01000001.1"/>
</dbReference>
<sequence>MDEQAHPELPWPGFSPERPFVLPLQAGRMATPFGEACEIEGVRLVRKPEFHVTVLSQELSRTAAVLGTARLRALYESRPWTPRRTGRYALLHDAKPALGGTLERWSLIEHLELPAMDHFRGELARMLGPTLADPVPHVTHFVRGAPNGIGVPNTRALQALQLREVLL</sequence>
<dbReference type="EMBL" id="FNYC01000001">
    <property type="protein sequence ID" value="SEI43456.1"/>
    <property type="molecule type" value="Genomic_DNA"/>
</dbReference>